<feature type="domain" description="Fumarate reductase/succinate dehydrogenase flavoprotein-like C-terminal" evidence="16">
    <location>
        <begin position="434"/>
        <end position="522"/>
    </location>
</feature>
<evidence type="ECO:0000259" key="15">
    <source>
        <dbReference type="Pfam" id="PF00890"/>
    </source>
</evidence>
<dbReference type="SUPFAM" id="SSF51905">
    <property type="entry name" value="FAD/NAD(P)-binding domain"/>
    <property type="match status" value="1"/>
</dbReference>
<dbReference type="EC" id="1.4.3.16" evidence="4 12"/>
<dbReference type="GO" id="GO:0005737">
    <property type="term" value="C:cytoplasm"/>
    <property type="evidence" value="ECO:0007669"/>
    <property type="project" value="UniProtKB-SubCell"/>
</dbReference>
<protein>
    <recommendedName>
        <fullName evidence="5 12">L-aspartate oxidase</fullName>
        <ecNumber evidence="4 12">1.4.3.16</ecNumber>
    </recommendedName>
</protein>
<evidence type="ECO:0000256" key="13">
    <source>
        <dbReference type="PIRSR" id="PIRSR000171-1"/>
    </source>
</evidence>
<dbReference type="OrthoDB" id="9805351at2"/>
<dbReference type="InterPro" id="IPR037099">
    <property type="entry name" value="Fum_R/Succ_DH_flav-like_C_sf"/>
</dbReference>
<dbReference type="GO" id="GO:0034628">
    <property type="term" value="P:'de novo' NAD+ biosynthetic process from L-aspartate"/>
    <property type="evidence" value="ECO:0007669"/>
    <property type="project" value="TreeGrafter"/>
</dbReference>
<gene>
    <name evidence="17" type="ORF">B1sIIB91_00205</name>
</gene>
<keyword evidence="7 14" id="KW-0662">Pyridine nucleotide biosynthesis</keyword>
<evidence type="ECO:0000256" key="2">
    <source>
        <dbReference type="ARBA" id="ARBA00004950"/>
    </source>
</evidence>
<evidence type="ECO:0000313" key="18">
    <source>
        <dbReference type="Proteomes" id="UP000217210"/>
    </source>
</evidence>
<accession>A0A249L315</accession>
<dbReference type="NCBIfam" id="TIGR00551">
    <property type="entry name" value="nadB"/>
    <property type="match status" value="1"/>
</dbReference>
<dbReference type="Proteomes" id="UP000217210">
    <property type="component" value="Chromosome"/>
</dbReference>
<dbReference type="InterPro" id="IPR027477">
    <property type="entry name" value="Succ_DH/fumarate_Rdtase_cat_sf"/>
</dbReference>
<dbReference type="InterPro" id="IPR005288">
    <property type="entry name" value="NadB"/>
</dbReference>
<comment type="subcellular location">
    <subcellularLocation>
        <location evidence="14">Cytoplasm</location>
    </subcellularLocation>
</comment>
<dbReference type="UniPathway" id="UPA00253">
    <property type="reaction ID" value="UER00326"/>
</dbReference>
<dbReference type="NCBIfam" id="NF005701">
    <property type="entry name" value="PRK07512.1"/>
    <property type="match status" value="1"/>
</dbReference>
<dbReference type="GO" id="GO:0033765">
    <property type="term" value="F:steroid dehydrogenase activity, acting on the CH-CH group of donors"/>
    <property type="evidence" value="ECO:0007669"/>
    <property type="project" value="UniProtKB-ARBA"/>
</dbReference>
<dbReference type="Gene3D" id="1.20.58.100">
    <property type="entry name" value="Fumarate reductase/succinate dehydrogenase flavoprotein-like, C-terminal domain"/>
    <property type="match status" value="1"/>
</dbReference>
<name>A0A249L315_9ACTN</name>
<dbReference type="InterPro" id="IPR003953">
    <property type="entry name" value="FAD-dep_OxRdtase_2_FAD-bd"/>
</dbReference>
<feature type="domain" description="FAD-dependent oxidoreductase 2 FAD-binding" evidence="15">
    <location>
        <begin position="15"/>
        <end position="393"/>
    </location>
</feature>
<dbReference type="NCBIfam" id="NF005867">
    <property type="entry name" value="PRK07804.1"/>
    <property type="match status" value="1"/>
</dbReference>
<dbReference type="SUPFAM" id="SSF56425">
    <property type="entry name" value="Succinate dehydrogenase/fumarate reductase flavoprotein, catalytic domain"/>
    <property type="match status" value="1"/>
</dbReference>
<dbReference type="Gene3D" id="3.50.50.60">
    <property type="entry name" value="FAD/NAD(P)-binding domain"/>
    <property type="match status" value="1"/>
</dbReference>
<evidence type="ECO:0000256" key="14">
    <source>
        <dbReference type="RuleBase" id="RU362049"/>
    </source>
</evidence>
<keyword evidence="9 14" id="KW-0560">Oxidoreductase</keyword>
<dbReference type="AlphaFoldDB" id="A0A249L315"/>
<dbReference type="PANTHER" id="PTHR42716">
    <property type="entry name" value="L-ASPARTATE OXIDASE"/>
    <property type="match status" value="1"/>
</dbReference>
<comment type="cofactor">
    <cofactor evidence="1 14">
        <name>FAD</name>
        <dbReference type="ChEBI" id="CHEBI:57692"/>
    </cofactor>
</comment>
<dbReference type="KEGG" id="nab:B1sIIB91_00205"/>
<evidence type="ECO:0000256" key="12">
    <source>
        <dbReference type="NCBIfam" id="TIGR00551"/>
    </source>
</evidence>
<evidence type="ECO:0000313" key="17">
    <source>
        <dbReference type="EMBL" id="ASY23366.1"/>
    </source>
</evidence>
<evidence type="ECO:0000259" key="16">
    <source>
        <dbReference type="Pfam" id="PF02910"/>
    </source>
</evidence>
<evidence type="ECO:0000256" key="9">
    <source>
        <dbReference type="ARBA" id="ARBA00023002"/>
    </source>
</evidence>
<dbReference type="FunFam" id="3.90.700.10:FF:000002">
    <property type="entry name" value="L-aspartate oxidase"/>
    <property type="match status" value="1"/>
</dbReference>
<comment type="pathway">
    <text evidence="2 14">Cofactor biosynthesis; NAD(+) biosynthesis; iminoaspartate from L-aspartate (oxidase route): step 1/1.</text>
</comment>
<dbReference type="PRINTS" id="PR00368">
    <property type="entry name" value="FADPNR"/>
</dbReference>
<dbReference type="InterPro" id="IPR015939">
    <property type="entry name" value="Fum_Rdtase/Succ_DH_flav-like_C"/>
</dbReference>
<dbReference type="GO" id="GO:0008734">
    <property type="term" value="F:L-aspartate oxidase activity"/>
    <property type="evidence" value="ECO:0007669"/>
    <property type="project" value="UniProtKB-UniRule"/>
</dbReference>
<evidence type="ECO:0000256" key="1">
    <source>
        <dbReference type="ARBA" id="ARBA00001974"/>
    </source>
</evidence>
<dbReference type="InterPro" id="IPR036188">
    <property type="entry name" value="FAD/NAD-bd_sf"/>
</dbReference>
<evidence type="ECO:0000256" key="5">
    <source>
        <dbReference type="ARBA" id="ARBA00021901"/>
    </source>
</evidence>
<evidence type="ECO:0000256" key="4">
    <source>
        <dbReference type="ARBA" id="ARBA00012173"/>
    </source>
</evidence>
<evidence type="ECO:0000256" key="6">
    <source>
        <dbReference type="ARBA" id="ARBA00022630"/>
    </source>
</evidence>
<dbReference type="Pfam" id="PF02910">
    <property type="entry name" value="Succ_DH_flav_C"/>
    <property type="match status" value="1"/>
</dbReference>
<comment type="catalytic activity">
    <reaction evidence="11">
        <text>L-aspartate + O2 = iminosuccinate + H2O2</text>
        <dbReference type="Rhea" id="RHEA:25876"/>
        <dbReference type="ChEBI" id="CHEBI:15379"/>
        <dbReference type="ChEBI" id="CHEBI:16240"/>
        <dbReference type="ChEBI" id="CHEBI:29991"/>
        <dbReference type="ChEBI" id="CHEBI:77875"/>
        <dbReference type="EC" id="1.4.3.16"/>
    </reaction>
    <physiologicalReaction direction="left-to-right" evidence="11">
        <dbReference type="Rhea" id="RHEA:25877"/>
    </physiologicalReaction>
</comment>
<dbReference type="PIRSF" id="PIRSF000171">
    <property type="entry name" value="SDHA_APRA_LASPO"/>
    <property type="match status" value="1"/>
</dbReference>
<dbReference type="SUPFAM" id="SSF46977">
    <property type="entry name" value="Succinate dehydrogenase/fumarate reductase flavoprotein C-terminal domain"/>
    <property type="match status" value="1"/>
</dbReference>
<keyword evidence="18" id="KW-1185">Reference proteome</keyword>
<sequence>MKLLTGAPGWSTSADVIVIGSGVAGLTTALNLRSYGLSVLLVTKARIDAGSTKWAQGGIAAALGPGDTPEQHKKDTLAAGAGLCEIKAVDVLVSEGPEAVRKLIAQGAVFDKSETGEIALTREGGHLRNRILHAGGDATGAEVSRALLAAVRDDTGIEIIEHALVIDALKSGAGKVCGVTVHVIGAGSRDGVGRALARAVVVATGGLGQVYSQTTNPSVSTGDGVALALRAGAKVGDAEFVQFHPTVLWRDLANRGQQPLISEAVRGEGAILLNHKNEQFMVGKHPQADLAPRDVVAKEIFNQMQLSGQPHVWLDATKLKDFEDRFPTIYASCIANGIDPTKEKIPVSPASHYASGGVLVDLNGQSSVPGLYICGESACTGAHGANRLASNSLLEGLVFGARIAAILAKDLPPQEDPIEDKKTMLLDPKILLPLQIAMSEGAGVMRSETSLRKTMQTLEELSKLTSNEPRIEAWEASNLYLLATAIVKSALIRTESRGSHWRSDYPQSSNKWLSRVIEYLDKDGNWYSEVEEI</sequence>
<evidence type="ECO:0000256" key="3">
    <source>
        <dbReference type="ARBA" id="ARBA00008562"/>
    </source>
</evidence>
<dbReference type="RefSeq" id="WP_095687656.1">
    <property type="nucleotide sequence ID" value="NZ_CP016779.1"/>
</dbReference>
<dbReference type="Pfam" id="PF00890">
    <property type="entry name" value="FAD_binding_2"/>
    <property type="match status" value="1"/>
</dbReference>
<dbReference type="PANTHER" id="PTHR42716:SF2">
    <property type="entry name" value="L-ASPARTATE OXIDASE, CHLOROPLASTIC"/>
    <property type="match status" value="1"/>
</dbReference>
<evidence type="ECO:0000256" key="10">
    <source>
        <dbReference type="ARBA" id="ARBA00029426"/>
    </source>
</evidence>
<proteinExistence type="inferred from homology"/>
<comment type="similarity">
    <text evidence="3 14">Belongs to the FAD-dependent oxidoreductase 2 family. NadB subfamily.</text>
</comment>
<keyword evidence="6 14" id="KW-0285">Flavoprotein</keyword>
<reference evidence="17 18" key="1">
    <citation type="submission" date="2016-07" db="EMBL/GenBank/DDBJ databases">
        <title>High microdiversification within the ubiquitous acI lineage of Actinobacteria.</title>
        <authorList>
            <person name="Neuenschwander S.M."/>
            <person name="Salcher M."/>
            <person name="Ghai R."/>
            <person name="Pernthaler J."/>
        </authorList>
    </citation>
    <scope>NUCLEOTIDE SEQUENCE [LARGE SCALE GENOMIC DNA]</scope>
    <source>
        <strain evidence="17">MMS-IIB-91</strain>
    </source>
</reference>
<dbReference type="EMBL" id="CP016779">
    <property type="protein sequence ID" value="ASY23366.1"/>
    <property type="molecule type" value="Genomic_DNA"/>
</dbReference>
<dbReference type="Gene3D" id="3.90.700.10">
    <property type="entry name" value="Succinate dehydrogenase/fumarate reductase flavoprotein, catalytic domain"/>
    <property type="match status" value="1"/>
</dbReference>
<evidence type="ECO:0000256" key="7">
    <source>
        <dbReference type="ARBA" id="ARBA00022642"/>
    </source>
</evidence>
<organism evidence="17 18">
    <name type="scientific">Candidatus Nanopelagicus abundans</name>
    <dbReference type="NCBI Taxonomy" id="1884916"/>
    <lineage>
        <taxon>Bacteria</taxon>
        <taxon>Bacillati</taxon>
        <taxon>Actinomycetota</taxon>
        <taxon>Actinomycetes</taxon>
        <taxon>Candidatus Nanopelagicales</taxon>
        <taxon>Candidatus Nanopelagicaceae</taxon>
        <taxon>Candidatus Nanopelagicus</taxon>
    </lineage>
</organism>
<evidence type="ECO:0000256" key="8">
    <source>
        <dbReference type="ARBA" id="ARBA00022827"/>
    </source>
</evidence>
<keyword evidence="8 14" id="KW-0274">FAD</keyword>
<evidence type="ECO:0000256" key="11">
    <source>
        <dbReference type="ARBA" id="ARBA00048305"/>
    </source>
</evidence>
<comment type="function">
    <text evidence="10">Catalyzes the oxidation of L-aspartate to iminoaspartate, the first step in the de novo biosynthesis of NAD(+).</text>
</comment>
<feature type="active site" description="Proton acceptor" evidence="13">
    <location>
        <position position="293"/>
    </location>
</feature>